<reference evidence="1" key="1">
    <citation type="submission" date="2021-02" db="EMBL/GenBank/DDBJ databases">
        <authorList>
            <person name="Nowell W R."/>
        </authorList>
    </citation>
    <scope>NUCLEOTIDE SEQUENCE</scope>
</reference>
<organism evidence="1 2">
    <name type="scientific">Rotaria sordida</name>
    <dbReference type="NCBI Taxonomy" id="392033"/>
    <lineage>
        <taxon>Eukaryota</taxon>
        <taxon>Metazoa</taxon>
        <taxon>Spiralia</taxon>
        <taxon>Gnathifera</taxon>
        <taxon>Rotifera</taxon>
        <taxon>Eurotatoria</taxon>
        <taxon>Bdelloidea</taxon>
        <taxon>Philodinida</taxon>
        <taxon>Philodinidae</taxon>
        <taxon>Rotaria</taxon>
    </lineage>
</organism>
<name>A0A815ITG0_9BILA</name>
<feature type="non-terminal residue" evidence="1">
    <location>
        <position position="1"/>
    </location>
</feature>
<dbReference type="Proteomes" id="UP000663864">
    <property type="component" value="Unassembled WGS sequence"/>
</dbReference>
<dbReference type="EMBL" id="CAJNOT010003240">
    <property type="protein sequence ID" value="CAF1372626.1"/>
    <property type="molecule type" value="Genomic_DNA"/>
</dbReference>
<comment type="caution">
    <text evidence="1">The sequence shown here is derived from an EMBL/GenBank/DDBJ whole genome shotgun (WGS) entry which is preliminary data.</text>
</comment>
<evidence type="ECO:0000313" key="1">
    <source>
        <dbReference type="EMBL" id="CAF1372626.1"/>
    </source>
</evidence>
<gene>
    <name evidence="1" type="ORF">ZHD862_LOCUS31681</name>
</gene>
<accession>A0A815ITG0</accession>
<evidence type="ECO:0000313" key="2">
    <source>
        <dbReference type="Proteomes" id="UP000663864"/>
    </source>
</evidence>
<sequence length="416" mass="48155">VNRKLDRLARDITFTRSLDLVTISSNEHNDSRNKLILNRFCFDIIPRIQQNIECLILDPLLIDRVLCIGNYPKLRKLTLVNLQFEMASRIFNGKSSFIGTFQHQISHLTVTIHDDSTGERISKLSTNVFTTIFIMFTKLTYLHFNLKDSCRYLPKAYVDLPSRTCYSLNIVYLNVIVDGFDDCLCLLDGRLSQLHTFIVKVGTINNTSKIMNKNTRILFNLKCFSLISCSTTIEYDNQIVPLLRQMSQLETLTLSLIVCNRTSFIDGTHLVNDIISKMSYLHSFICNIITEDVTMDEEHLPVPDDAKSGLIQRGYSVNCYVDYNVLSKGECHIYSIPFSMDSMEIRSTYNYNNDCETLTEFNKILSDSNITRLHIEYLLIQERILGQKKNKQYCRTIRFYVALLADRHQYDASVRL</sequence>
<dbReference type="AlphaFoldDB" id="A0A815ITG0"/>
<proteinExistence type="predicted"/>
<protein>
    <submittedName>
        <fullName evidence="1">Uncharacterized protein</fullName>
    </submittedName>
</protein>